<name>A0A1M4YBX7_9RHOB</name>
<gene>
    <name evidence="2" type="ORF">SAMN05444273_103492</name>
</gene>
<feature type="transmembrane region" description="Helical" evidence="1">
    <location>
        <begin position="295"/>
        <end position="315"/>
    </location>
</feature>
<proteinExistence type="predicted"/>
<accession>A0A1M4YBX7</accession>
<sequence>MLTPPTLPALGLSLVSLAVGAAGAALGYLVHLPLYMLTGPAVLVSVLSLLGMRLGIAPLLRDIAFLFIGIGIGAGVNAEAAAAMLRWPLAFVALAVMLVIAMILCRVLLVKGFGFDRLSAVLASAPGHLSFVIALGETYGVNLTRVTVAQSVRVLLLTLTVPALAALMGLDMSQGMAPSGDILGAGYIAVLVVLSLFTGWVLERLRVPAPLLIGAMLVSSIGHLSDLSPGVLEPKITLACLVLMGTLIGSRFSGTSPMTLFRYAGGGVAITALTTVLAIGFAVPVSMFLDMPLPHVLVAFAPGGLETMIVMGAVLGANPGFVAACHVGRLVVLSILIPVMASRARGS</sequence>
<feature type="transmembrane region" description="Helical" evidence="1">
    <location>
        <begin position="89"/>
        <end position="109"/>
    </location>
</feature>
<evidence type="ECO:0008006" key="4">
    <source>
        <dbReference type="Google" id="ProtNLM"/>
    </source>
</evidence>
<keyword evidence="1" id="KW-0812">Transmembrane</keyword>
<dbReference type="InterPro" id="IPR017516">
    <property type="entry name" value="AbrB_dup"/>
</dbReference>
<dbReference type="OrthoDB" id="7157734at2"/>
<protein>
    <recommendedName>
        <fullName evidence="4">Ammonia monooxygenase</fullName>
    </recommendedName>
</protein>
<evidence type="ECO:0000313" key="2">
    <source>
        <dbReference type="EMBL" id="SHF03237.1"/>
    </source>
</evidence>
<evidence type="ECO:0000313" key="3">
    <source>
        <dbReference type="Proteomes" id="UP000184144"/>
    </source>
</evidence>
<keyword evidence="1" id="KW-0472">Membrane</keyword>
<feature type="transmembrane region" description="Helical" evidence="1">
    <location>
        <begin position="63"/>
        <end position="83"/>
    </location>
</feature>
<reference evidence="3" key="1">
    <citation type="submission" date="2016-11" db="EMBL/GenBank/DDBJ databases">
        <authorList>
            <person name="Varghese N."/>
            <person name="Submissions S."/>
        </authorList>
    </citation>
    <scope>NUCLEOTIDE SEQUENCE [LARGE SCALE GENOMIC DNA]</scope>
    <source>
        <strain evidence="3">DSM 100566</strain>
    </source>
</reference>
<dbReference type="InterPro" id="IPR007820">
    <property type="entry name" value="AbrB_fam"/>
</dbReference>
<keyword evidence="1" id="KW-1133">Transmembrane helix</keyword>
<dbReference type="EMBL" id="FQUV01000003">
    <property type="protein sequence ID" value="SHF03237.1"/>
    <property type="molecule type" value="Genomic_DNA"/>
</dbReference>
<dbReference type="AlphaFoldDB" id="A0A1M4YBX7"/>
<feature type="transmembrane region" description="Helical" evidence="1">
    <location>
        <begin position="182"/>
        <end position="201"/>
    </location>
</feature>
<feature type="transmembrane region" description="Helical" evidence="1">
    <location>
        <begin position="321"/>
        <end position="341"/>
    </location>
</feature>
<keyword evidence="3" id="KW-1185">Reference proteome</keyword>
<dbReference type="Proteomes" id="UP000184144">
    <property type="component" value="Unassembled WGS sequence"/>
</dbReference>
<dbReference type="NCBIfam" id="TIGR03082">
    <property type="entry name" value="Gneg_AbrB_dup"/>
    <property type="match status" value="2"/>
</dbReference>
<dbReference type="PANTHER" id="PTHR38457">
    <property type="entry name" value="REGULATOR ABRB-RELATED"/>
    <property type="match status" value="1"/>
</dbReference>
<dbReference type="STRING" id="1486859.SAMN05444273_103492"/>
<evidence type="ECO:0000256" key="1">
    <source>
        <dbReference type="SAM" id="Phobius"/>
    </source>
</evidence>
<dbReference type="RefSeq" id="WP_073142782.1">
    <property type="nucleotide sequence ID" value="NZ_FQUV01000003.1"/>
</dbReference>
<dbReference type="GO" id="GO:0016020">
    <property type="term" value="C:membrane"/>
    <property type="evidence" value="ECO:0007669"/>
    <property type="project" value="InterPro"/>
</dbReference>
<dbReference type="PANTHER" id="PTHR38457:SF1">
    <property type="entry name" value="REGULATOR ABRB-RELATED"/>
    <property type="match status" value="1"/>
</dbReference>
<dbReference type="PIRSF" id="PIRSF038991">
    <property type="entry name" value="Protein_AbrB"/>
    <property type="match status" value="1"/>
</dbReference>
<dbReference type="Pfam" id="PF05145">
    <property type="entry name" value="AbrB"/>
    <property type="match status" value="1"/>
</dbReference>
<feature type="transmembrane region" description="Helical" evidence="1">
    <location>
        <begin position="33"/>
        <end position="51"/>
    </location>
</feature>
<organism evidence="2 3">
    <name type="scientific">Litoreibacter ascidiaceicola</name>
    <dbReference type="NCBI Taxonomy" id="1486859"/>
    <lineage>
        <taxon>Bacteria</taxon>
        <taxon>Pseudomonadati</taxon>
        <taxon>Pseudomonadota</taxon>
        <taxon>Alphaproteobacteria</taxon>
        <taxon>Rhodobacterales</taxon>
        <taxon>Roseobacteraceae</taxon>
        <taxon>Litoreibacter</taxon>
    </lineage>
</organism>
<dbReference type="GO" id="GO:0010468">
    <property type="term" value="P:regulation of gene expression"/>
    <property type="evidence" value="ECO:0007669"/>
    <property type="project" value="InterPro"/>
</dbReference>
<feature type="transmembrane region" description="Helical" evidence="1">
    <location>
        <begin position="260"/>
        <end position="283"/>
    </location>
</feature>
<feature type="transmembrane region" description="Helical" evidence="1">
    <location>
        <begin position="152"/>
        <end position="170"/>
    </location>
</feature>